<evidence type="ECO:0008006" key="4">
    <source>
        <dbReference type="Google" id="ProtNLM"/>
    </source>
</evidence>
<protein>
    <recommendedName>
        <fullName evidence="4">Late embryogenesis abundant protein</fullName>
    </recommendedName>
</protein>
<dbReference type="EMBL" id="WHWC01000014">
    <property type="protein sequence ID" value="KAG8369660.1"/>
    <property type="molecule type" value="Genomic_DNA"/>
</dbReference>
<dbReference type="InterPro" id="IPR039624">
    <property type="entry name" value="LEA1/2/D7/KIN2"/>
</dbReference>
<reference evidence="2" key="1">
    <citation type="submission" date="2019-10" db="EMBL/GenBank/DDBJ databases">
        <authorList>
            <person name="Zhang R."/>
            <person name="Pan Y."/>
            <person name="Wang J."/>
            <person name="Ma R."/>
            <person name="Yu S."/>
        </authorList>
    </citation>
    <scope>NUCLEOTIDE SEQUENCE</scope>
    <source>
        <strain evidence="2">LA-IB0</strain>
        <tissue evidence="2">Leaf</tissue>
    </source>
</reference>
<keyword evidence="3" id="KW-1185">Reference proteome</keyword>
<evidence type="ECO:0000313" key="3">
    <source>
        <dbReference type="Proteomes" id="UP000826271"/>
    </source>
</evidence>
<sequence>MANQGPNNTYNALQTPGQAQMWRDDNVNQPTDIHNQGQATNFLQETGTQAKNMAQGAVNITRGAAARAANIAHEAADAVKDTIWRDAPDTSTIATTTTTVNRPDTTTDMGGSTYPRKPASGV</sequence>
<dbReference type="PANTHER" id="PTHR34191:SF9">
    <property type="entry name" value="F6D8.10"/>
    <property type="match status" value="1"/>
</dbReference>
<accession>A0AAV6WRR7</accession>
<organism evidence="2 3">
    <name type="scientific">Buddleja alternifolia</name>
    <dbReference type="NCBI Taxonomy" id="168488"/>
    <lineage>
        <taxon>Eukaryota</taxon>
        <taxon>Viridiplantae</taxon>
        <taxon>Streptophyta</taxon>
        <taxon>Embryophyta</taxon>
        <taxon>Tracheophyta</taxon>
        <taxon>Spermatophyta</taxon>
        <taxon>Magnoliopsida</taxon>
        <taxon>eudicotyledons</taxon>
        <taxon>Gunneridae</taxon>
        <taxon>Pentapetalae</taxon>
        <taxon>asterids</taxon>
        <taxon>lamiids</taxon>
        <taxon>Lamiales</taxon>
        <taxon>Scrophulariaceae</taxon>
        <taxon>Buddlejeae</taxon>
        <taxon>Buddleja</taxon>
    </lineage>
</organism>
<proteinExistence type="predicted"/>
<evidence type="ECO:0000256" key="1">
    <source>
        <dbReference type="SAM" id="MobiDB-lite"/>
    </source>
</evidence>
<dbReference type="AlphaFoldDB" id="A0AAV6WRR7"/>
<evidence type="ECO:0000313" key="2">
    <source>
        <dbReference type="EMBL" id="KAG8369660.1"/>
    </source>
</evidence>
<feature type="compositionally biased region" description="Low complexity" evidence="1">
    <location>
        <begin position="94"/>
        <end position="107"/>
    </location>
</feature>
<feature type="region of interest" description="Disordered" evidence="1">
    <location>
        <begin position="94"/>
        <end position="122"/>
    </location>
</feature>
<dbReference type="PANTHER" id="PTHR34191">
    <property type="entry name" value="LATE EMBRYOGENESIS ABUNDANT PROTEIN (LEA) FAMILY PROTEIN"/>
    <property type="match status" value="1"/>
</dbReference>
<comment type="caution">
    <text evidence="2">The sequence shown here is derived from an EMBL/GenBank/DDBJ whole genome shotgun (WGS) entry which is preliminary data.</text>
</comment>
<dbReference type="Proteomes" id="UP000826271">
    <property type="component" value="Unassembled WGS sequence"/>
</dbReference>
<name>A0AAV6WRR7_9LAMI</name>
<gene>
    <name evidence="2" type="ORF">BUALT_Bualt14G0036900</name>
</gene>